<accession>Q2R5W1</accession>
<feature type="region of interest" description="Disordered" evidence="1">
    <location>
        <begin position="143"/>
        <end position="287"/>
    </location>
</feature>
<reference evidence="3" key="1">
    <citation type="journal article" date="2005" name="Nature">
        <title>The map-based sequence of the rice genome.</title>
        <authorList>
            <consortium name="International rice genome sequencing project (IRGSP)"/>
            <person name="Matsumoto T."/>
            <person name="Wu J."/>
            <person name="Kanamori H."/>
            <person name="Katayose Y."/>
            <person name="Fujisawa M."/>
            <person name="Namiki N."/>
            <person name="Mizuno H."/>
            <person name="Yamamoto K."/>
            <person name="Antonio B.A."/>
            <person name="Baba T."/>
            <person name="Sakata K."/>
            <person name="Nagamura Y."/>
            <person name="Aoki H."/>
            <person name="Arikawa K."/>
            <person name="Arita K."/>
            <person name="Bito T."/>
            <person name="Chiden Y."/>
            <person name="Fujitsuka N."/>
            <person name="Fukunaka R."/>
            <person name="Hamada M."/>
            <person name="Harada C."/>
            <person name="Hayashi A."/>
            <person name="Hijishita S."/>
            <person name="Honda M."/>
            <person name="Hosokawa S."/>
            <person name="Ichikawa Y."/>
            <person name="Idonuma A."/>
            <person name="Iijima M."/>
            <person name="Ikeda M."/>
            <person name="Ikeno M."/>
            <person name="Ito K."/>
            <person name="Ito S."/>
            <person name="Ito T."/>
            <person name="Ito Y."/>
            <person name="Ito Y."/>
            <person name="Iwabuchi A."/>
            <person name="Kamiya K."/>
            <person name="Karasawa W."/>
            <person name="Kurita K."/>
            <person name="Katagiri S."/>
            <person name="Kikuta A."/>
            <person name="Kobayashi H."/>
            <person name="Kobayashi N."/>
            <person name="Machita K."/>
            <person name="Maehara T."/>
            <person name="Masukawa M."/>
            <person name="Mizubayashi T."/>
            <person name="Mukai Y."/>
            <person name="Nagasaki H."/>
            <person name="Nagata Y."/>
            <person name="Naito S."/>
            <person name="Nakashima M."/>
            <person name="Nakama Y."/>
            <person name="Nakamichi Y."/>
            <person name="Nakamura M."/>
            <person name="Meguro A."/>
            <person name="Negishi M."/>
            <person name="Ohta I."/>
            <person name="Ohta T."/>
            <person name="Okamoto M."/>
            <person name="Ono N."/>
            <person name="Saji S."/>
            <person name="Sakaguchi M."/>
            <person name="Sakai K."/>
            <person name="Shibata M."/>
            <person name="Shimokawa T."/>
            <person name="Song J."/>
            <person name="Takazaki Y."/>
            <person name="Terasawa K."/>
            <person name="Tsugane M."/>
            <person name="Tsuji K."/>
            <person name="Ueda S."/>
            <person name="Waki K."/>
            <person name="Yamagata H."/>
            <person name="Yamamoto M."/>
            <person name="Yamamoto S."/>
            <person name="Yamane H."/>
            <person name="Yoshiki S."/>
            <person name="Yoshihara R."/>
            <person name="Yukawa K."/>
            <person name="Zhong H."/>
            <person name="Yano M."/>
            <person name="Yuan Q."/>
            <person name="Ouyang S."/>
            <person name="Liu J."/>
            <person name="Jones K.M."/>
            <person name="Gansberger K."/>
            <person name="Moffat K."/>
            <person name="Hill J."/>
            <person name="Bera J."/>
            <person name="Fadrosh D."/>
            <person name="Jin S."/>
            <person name="Johri S."/>
            <person name="Kim M."/>
            <person name="Overton L."/>
            <person name="Reardon M."/>
            <person name="Tsitrin T."/>
            <person name="Vuong H."/>
            <person name="Weaver B."/>
            <person name="Ciecko A."/>
            <person name="Tallon L."/>
            <person name="Jackson J."/>
            <person name="Pai G."/>
            <person name="Aken S.V."/>
            <person name="Utterback T."/>
            <person name="Reidmuller S."/>
            <person name="Feldblyum T."/>
            <person name="Hsiao J."/>
            <person name="Zismann V."/>
            <person name="Iobst S."/>
            <person name="de Vazeille A.R."/>
            <person name="Buell C.R."/>
            <person name="Ying K."/>
            <person name="Li Y."/>
            <person name="Lu T."/>
            <person name="Huang Y."/>
            <person name="Zhao Q."/>
            <person name="Feng Q."/>
            <person name="Zhang L."/>
            <person name="Zhu J."/>
            <person name="Weng Q."/>
            <person name="Mu J."/>
            <person name="Lu Y."/>
            <person name="Fan D."/>
            <person name="Liu Y."/>
            <person name="Guan J."/>
            <person name="Zhang Y."/>
            <person name="Yu S."/>
            <person name="Liu X."/>
            <person name="Zhang Y."/>
            <person name="Hong G."/>
            <person name="Han B."/>
            <person name="Choisne N."/>
            <person name="Demange N."/>
            <person name="Orjeda G."/>
            <person name="Samain S."/>
            <person name="Cattolico L."/>
            <person name="Pelletier E."/>
            <person name="Couloux A."/>
            <person name="Segurens B."/>
            <person name="Wincker P."/>
            <person name="D'Hont A."/>
            <person name="Scarpelli C."/>
            <person name="Weissenbach J."/>
            <person name="Salanoubat M."/>
            <person name="Quetier F."/>
            <person name="Yu Y."/>
            <person name="Kim H.R."/>
            <person name="Rambo T."/>
            <person name="Currie J."/>
            <person name="Collura K."/>
            <person name="Luo M."/>
            <person name="Yang T."/>
            <person name="Ammiraju J.S.S."/>
            <person name="Engler F."/>
            <person name="Soderlund C."/>
            <person name="Wing R.A."/>
            <person name="Palmer L.E."/>
            <person name="de la Bastide M."/>
            <person name="Spiegel L."/>
            <person name="Nascimento L."/>
            <person name="Zutavern T."/>
            <person name="O'Shaughnessy A."/>
            <person name="Dike S."/>
            <person name="Dedhia N."/>
            <person name="Preston R."/>
            <person name="Balija V."/>
            <person name="McCombie W.R."/>
            <person name="Chow T."/>
            <person name="Chen H."/>
            <person name="Chung M."/>
            <person name="Chen C."/>
            <person name="Shaw J."/>
            <person name="Wu H."/>
            <person name="Hsiao K."/>
            <person name="Chao Y."/>
            <person name="Chu M."/>
            <person name="Cheng C."/>
            <person name="Hour A."/>
            <person name="Lee P."/>
            <person name="Lin S."/>
            <person name="Lin Y."/>
            <person name="Liou J."/>
            <person name="Liu S."/>
            <person name="Hsing Y."/>
            <person name="Raghuvanshi S."/>
            <person name="Mohanty A."/>
            <person name="Bharti A.K."/>
            <person name="Gaur A."/>
            <person name="Gupta V."/>
            <person name="Kumar D."/>
            <person name="Ravi V."/>
            <person name="Vij S."/>
            <person name="Kapur A."/>
            <person name="Khurana P."/>
            <person name="Khurana P."/>
            <person name="Khurana J.P."/>
            <person name="Tyagi A.K."/>
            <person name="Gaikwad K."/>
            <person name="Singh A."/>
            <person name="Dalal V."/>
            <person name="Srivastava S."/>
            <person name="Dixit A."/>
            <person name="Pal A.K."/>
            <person name="Ghazi I.A."/>
            <person name="Yadav M."/>
            <person name="Pandit A."/>
            <person name="Bhargava A."/>
            <person name="Sureshbabu K."/>
            <person name="Batra K."/>
            <person name="Sharma T.R."/>
            <person name="Mohapatra T."/>
            <person name="Singh N.K."/>
            <person name="Messing J."/>
            <person name="Nelson A.B."/>
            <person name="Fuks G."/>
            <person name="Kavchok S."/>
            <person name="Keizer G."/>
            <person name="Linton E."/>
            <person name="Llaca V."/>
            <person name="Song R."/>
            <person name="Tanyolac B."/>
            <person name="Young S."/>
            <person name="Ho-Il K."/>
            <person name="Hahn J.H."/>
            <person name="Sangsakoo G."/>
            <person name="Vanavichit A."/>
            <person name="de Mattos Luiz.A.T."/>
            <person name="Zimmer P.D."/>
            <person name="Malone G."/>
            <person name="Dellagostin O."/>
            <person name="de Oliveira A.C."/>
            <person name="Bevan M."/>
            <person name="Bancroft I."/>
            <person name="Minx P."/>
            <person name="Cordum H."/>
            <person name="Wilson R."/>
            <person name="Cheng Z."/>
            <person name="Jin W."/>
            <person name="Jiang J."/>
            <person name="Leong S.A."/>
            <person name="Iwama H."/>
            <person name="Gojobori T."/>
            <person name="Itoh T."/>
            <person name="Niimura Y."/>
            <person name="Fujii Y."/>
            <person name="Habara T."/>
            <person name="Sakai H."/>
            <person name="Sato Y."/>
            <person name="Wilson G."/>
            <person name="Kumar K."/>
            <person name="McCouch S."/>
            <person name="Juretic N."/>
            <person name="Hoen D."/>
            <person name="Wright S."/>
            <person name="Bruskiewich R."/>
            <person name="Bureau T."/>
            <person name="Miyao A."/>
            <person name="Hirochika H."/>
            <person name="Nishikawa T."/>
            <person name="Kadowaki K."/>
            <person name="Sugiura M."/>
            <person name="Burr B."/>
            <person name="Sasaki T."/>
        </authorList>
    </citation>
    <scope>NUCLEOTIDE SEQUENCE [LARGE SCALE GENOMIC DNA]</scope>
    <source>
        <strain evidence="3">cv. Nipponbare</strain>
    </source>
</reference>
<evidence type="ECO:0000313" key="3">
    <source>
        <dbReference type="Proteomes" id="UP000000763"/>
    </source>
</evidence>
<name>Q2R5W1_ORYSJ</name>
<feature type="compositionally biased region" description="Basic and acidic residues" evidence="1">
    <location>
        <begin position="38"/>
        <end position="51"/>
    </location>
</feature>
<dbReference type="AlphaFoldDB" id="Q2R5W1"/>
<organism evidence="2 3">
    <name type="scientific">Oryza sativa subsp. japonica</name>
    <name type="common">Rice</name>
    <dbReference type="NCBI Taxonomy" id="39947"/>
    <lineage>
        <taxon>Eukaryota</taxon>
        <taxon>Viridiplantae</taxon>
        <taxon>Streptophyta</taxon>
        <taxon>Embryophyta</taxon>
        <taxon>Tracheophyta</taxon>
        <taxon>Spermatophyta</taxon>
        <taxon>Magnoliopsida</taxon>
        <taxon>Liliopsida</taxon>
        <taxon>Poales</taxon>
        <taxon>Poaceae</taxon>
        <taxon>BOP clade</taxon>
        <taxon>Oryzoideae</taxon>
        <taxon>Oryzeae</taxon>
        <taxon>Oryzinae</taxon>
        <taxon>Oryza</taxon>
        <taxon>Oryza sativa</taxon>
    </lineage>
</organism>
<feature type="compositionally biased region" description="Basic and acidic residues" evidence="1">
    <location>
        <begin position="238"/>
        <end position="264"/>
    </location>
</feature>
<feature type="region of interest" description="Disordered" evidence="1">
    <location>
        <begin position="1"/>
        <end position="111"/>
    </location>
</feature>
<proteinExistence type="predicted"/>
<gene>
    <name evidence="2" type="ordered locus">LOC_Os11g23150</name>
</gene>
<dbReference type="Proteomes" id="UP000000763">
    <property type="component" value="Chromosome 11"/>
</dbReference>
<protein>
    <submittedName>
        <fullName evidence="2">Uncharacterized protein</fullName>
    </submittedName>
</protein>
<feature type="compositionally biased region" description="Low complexity" evidence="1">
    <location>
        <begin position="1"/>
        <end position="17"/>
    </location>
</feature>
<evidence type="ECO:0000256" key="1">
    <source>
        <dbReference type="SAM" id="MobiDB-lite"/>
    </source>
</evidence>
<evidence type="ECO:0000313" key="2">
    <source>
        <dbReference type="EMBL" id="AAX95960.1"/>
    </source>
</evidence>
<feature type="compositionally biased region" description="Low complexity" evidence="1">
    <location>
        <begin position="60"/>
        <end position="69"/>
    </location>
</feature>
<sequence length="287" mass="31259">MRMTTGTGEEATRAAGGSYTETRTAWNTPLRIRRRRQRSETTSRRGGTTDRRSRRRGRTETTITNTGGVRMEGRRGRGRPCRCDAVGGDGDVGRRTGTVDGAAGGDVDEEEGEAGAVAAVFRRNSSDAVAWTGKRMALLCRKRQRRRKPTLRQSGTGGWRWYSGGNATVHQRGRVSDGPRAKRRAGRRRGDTCEAEEGGGDVSRCTGEAAQAAGGWPVPRKVEEEAVRGGAATGMAREGVKTRERSEGVPFYRQREGAGHGRSGERRRKSRPAAMEGGRGRTGRSRR</sequence>
<reference evidence="3" key="2">
    <citation type="journal article" date="2008" name="Nucleic Acids Res.">
        <title>The rice annotation project database (RAP-DB): 2008 update.</title>
        <authorList>
            <consortium name="The rice annotation project (RAP)"/>
        </authorList>
    </citation>
    <scope>GENOME REANNOTATION</scope>
    <source>
        <strain evidence="3">cv. Nipponbare</strain>
    </source>
</reference>
<dbReference type="EMBL" id="AC146939">
    <property type="protein sequence ID" value="AAX95960.1"/>
    <property type="molecule type" value="Genomic_DNA"/>
</dbReference>